<dbReference type="Proteomes" id="UP000494261">
    <property type="component" value="Unassembled WGS sequence"/>
</dbReference>
<dbReference type="EMBL" id="CABVQC010000004">
    <property type="protein sequence ID" value="VWB23598.1"/>
    <property type="molecule type" value="Genomic_DNA"/>
</dbReference>
<sequence>MRVGGVLQDLQQGMPRNGFNAINQTGRGQARVLHMTGWITRHFSIFGTNTVSLH</sequence>
<evidence type="ECO:0000313" key="1">
    <source>
        <dbReference type="EMBL" id="VWB23598.1"/>
    </source>
</evidence>
<gene>
    <name evidence="1" type="ORF">BLA13014_00824</name>
</gene>
<protein>
    <submittedName>
        <fullName evidence="1">Uncharacterized protein</fullName>
    </submittedName>
</protein>
<proteinExistence type="predicted"/>
<accession>A0A6P2I1R9</accession>
<dbReference type="AlphaFoldDB" id="A0A6P2I1R9"/>
<reference evidence="1 2" key="1">
    <citation type="submission" date="2019-09" db="EMBL/GenBank/DDBJ databases">
        <authorList>
            <person name="Depoorter E."/>
        </authorList>
    </citation>
    <scope>NUCLEOTIDE SEQUENCE [LARGE SCALE GENOMIC DNA]</scope>
    <source>
        <strain evidence="1">LMG 13014</strain>
    </source>
</reference>
<evidence type="ECO:0000313" key="2">
    <source>
        <dbReference type="Proteomes" id="UP000494261"/>
    </source>
</evidence>
<organism evidence="1 2">
    <name type="scientific">Burkholderia aenigmatica</name>
    <dbReference type="NCBI Taxonomy" id="2015348"/>
    <lineage>
        <taxon>Bacteria</taxon>
        <taxon>Pseudomonadati</taxon>
        <taxon>Pseudomonadota</taxon>
        <taxon>Betaproteobacteria</taxon>
        <taxon>Burkholderiales</taxon>
        <taxon>Burkholderiaceae</taxon>
        <taxon>Burkholderia</taxon>
        <taxon>Burkholderia cepacia complex</taxon>
    </lineage>
</organism>
<name>A0A6P2I1R9_9BURK</name>